<evidence type="ECO:0000313" key="3">
    <source>
        <dbReference type="RefSeq" id="XP_014672321.1"/>
    </source>
</evidence>
<feature type="chain" id="PRO_5047515399" evidence="1">
    <location>
        <begin position="26"/>
        <end position="104"/>
    </location>
</feature>
<protein>
    <submittedName>
        <fullName evidence="3">Uncharacterized protein LOC106812852</fullName>
    </submittedName>
</protein>
<dbReference type="RefSeq" id="XP_014672321.1">
    <property type="nucleotide sequence ID" value="XM_014816835.1"/>
</dbReference>
<proteinExistence type="predicted"/>
<accession>A0ABM1EJF0</accession>
<dbReference type="Proteomes" id="UP000695022">
    <property type="component" value="Unplaced"/>
</dbReference>
<gene>
    <name evidence="3" type="primary">LOC106812852</name>
</gene>
<keyword evidence="2" id="KW-1185">Reference proteome</keyword>
<dbReference type="GeneID" id="106812852"/>
<reference evidence="3" key="1">
    <citation type="submission" date="2025-08" db="UniProtKB">
        <authorList>
            <consortium name="RefSeq"/>
        </authorList>
    </citation>
    <scope>IDENTIFICATION</scope>
</reference>
<organism evidence="2 3">
    <name type="scientific">Priapulus caudatus</name>
    <name type="common">Priapulid worm</name>
    <dbReference type="NCBI Taxonomy" id="37621"/>
    <lineage>
        <taxon>Eukaryota</taxon>
        <taxon>Metazoa</taxon>
        <taxon>Ecdysozoa</taxon>
        <taxon>Scalidophora</taxon>
        <taxon>Priapulida</taxon>
        <taxon>Priapulimorpha</taxon>
        <taxon>Priapulimorphida</taxon>
        <taxon>Priapulidae</taxon>
        <taxon>Priapulus</taxon>
    </lineage>
</organism>
<evidence type="ECO:0000256" key="1">
    <source>
        <dbReference type="SAM" id="SignalP"/>
    </source>
</evidence>
<feature type="signal peptide" evidence="1">
    <location>
        <begin position="1"/>
        <end position="25"/>
    </location>
</feature>
<keyword evidence="1" id="KW-0732">Signal</keyword>
<name>A0ABM1EJF0_PRICU</name>
<evidence type="ECO:0000313" key="2">
    <source>
        <dbReference type="Proteomes" id="UP000695022"/>
    </source>
</evidence>
<sequence>MVTPANKIFVVAALLACLAIARCAAWRENSLLDIITQRREPEYYDDDDSSDNVIPIIPDYGPWRYWKPIRKIDEVINRPSVAYGGGGMNILFPPGPRVPAKDSK</sequence>